<dbReference type="InterPro" id="IPR054722">
    <property type="entry name" value="PolX-like_BBD"/>
</dbReference>
<dbReference type="InterPro" id="IPR013103">
    <property type="entry name" value="RVT_2"/>
</dbReference>
<feature type="region of interest" description="Disordered" evidence="1">
    <location>
        <begin position="779"/>
        <end position="979"/>
    </location>
</feature>
<name>A0A8T2AA78_9BRAS</name>
<sequence>MANNENNSNAISLTSTNTIHNINMSNVTKLTNTNYLMWKLQVHALIDGYELVHHLDNTIDVPEATVTVGAVTSPNAAYTKWRRQDKLIYSALIGSISPSLQQLVARTTTAAQIWEKLASTYANPSRTHIRQLKDQLKVFHKGTMTIDEYIQGISARLDTLALLGKPLEHDDQIEHILEGLPDDYKPVIDQIAAKDKPPQITEVHERLLNHEAKLQAKQAASSSSFPITANNVQQRNNSNNNRNNDNGKRYNNRNNNNNSNWQPSYNQSRPDGRISKPYLGKCQICQTQGHSARRCPQFQSLQASPNTPPSSPFRPWQPRANLAVNSSYPASPWLLDSGATHHLTADLNNMALHQPYNGGDDVLIADGSTMPITHTGSTLLPNQTRALLLDKILCVPNIHKNLISVYRLCNANRVSVEFFPASFQVKDLSTGVPLLQGKTKNELYEWPVTSPQAAAMVSCSGPRPTLPSWHSRLGHPSFTILNSIISKHSLPFSSSQKHLSCSECLINKSHKLPFSQTTIISNRPLEFIFTDVWTSPLYSIENHKYYLVLIDHFTRYTWFYPLKRKSDVRDLFPAFKALVENRFQCKIGTLFSDNGGEFIALRSFLATHGITHLTSPPHTPEHNGLAERKHRHIVETGLTLLSTASVPKEYWSYAFSTAVYLINRMPTPVLSMESPFQKLFGTTPNYEKLRIFGCACFPWLRPYTRHKLDERSQRCVFLGYSTSQSAYFCLHLPTKRMYVSRHVQFDESSFPFDNRNNKLTQGDKIDSVVSSSLSSPILLIPPPSLPPPGHQPPAPTSSAVPSPLQLDQCSVPATRDEAGDGSRGSQQDVGSNELGPIRTLPQAQHQSTPPNSPTRESTHPPSSSSQTGAATDSPATSSTSSTPPGPPHLNLRPPPRRTSSQQVSSIPNSSSRLNSEPTAPTIHESQTSTQTILDSREPTALRQNELQPTTQPQPQLNPRNPNQAAPNQPQNQNNEPPQNIHKMQTRAKNNIRKPTQKLTLTAAAKKLQQKEPTTIHQALKDPNWSRASSLEFDALMANQTWDLVPPQANKNIIGCKWVFTTKFLSNGQLERYKARLVAKGFHQQYGKDYAETFSPVIKSTTIRVVLEVAVTKAWTIKQLDVNNAFLQGKLTEEVYMSQPPGFIDKDRPSYVCYLKKPIYGLKQAPRSWYMALKKYLLDSGFMNSLADTSLFIHSTSTTITYVLVYVDDIIVTGNNTSMVTKVLASFAERFSIKDPTDLHFFLGIEVTRTAKGMHLMQRRYVTDLLTRHNMLDAKPVTTPLPTAPKLTLTSGDPLEDASPYRSLVGSLQYLAFTRPDISYAVNRLSQFIHKPTHEHWHAAKRVLRYLAGTITHGIYFHASSPTTLHAYSDADWAGDSEDYVSTNGYLTYLGRNPVSWSSKKQRGVARSSTEAEYRAVANTASEVQWLCSLLTELKIPLPTAPVIYCDNIGATYLCANPVFHSRMKHIALDYHFVRNQIQSGMLRVSHVSTHDQLADTLTKPLPRSQFQQACVKIGVTRVPPS</sequence>
<feature type="compositionally biased region" description="Polar residues" evidence="1">
    <location>
        <begin position="923"/>
        <end position="933"/>
    </location>
</feature>
<feature type="compositionally biased region" description="Pro residues" evidence="1">
    <location>
        <begin position="779"/>
        <end position="795"/>
    </location>
</feature>
<dbReference type="Pfam" id="PF00665">
    <property type="entry name" value="rve"/>
    <property type="match status" value="1"/>
</dbReference>
<dbReference type="PANTHER" id="PTHR11439:SF450">
    <property type="entry name" value="REVERSE TRANSCRIPTASE TY1_COPIA-TYPE DOMAIN-CONTAINING PROTEIN"/>
    <property type="match status" value="1"/>
</dbReference>
<comment type="caution">
    <text evidence="3">The sequence shown here is derived from an EMBL/GenBank/DDBJ whole genome shotgun (WGS) entry which is preliminary data.</text>
</comment>
<dbReference type="Pfam" id="PF07727">
    <property type="entry name" value="RVT_2"/>
    <property type="match status" value="1"/>
</dbReference>
<protein>
    <submittedName>
        <fullName evidence="3">Integrase catalytic core</fullName>
    </submittedName>
</protein>
<dbReference type="Pfam" id="PF22936">
    <property type="entry name" value="Pol_BBD"/>
    <property type="match status" value="1"/>
</dbReference>
<dbReference type="EMBL" id="JAEFBK010000009">
    <property type="protein sequence ID" value="KAG7570487.1"/>
    <property type="molecule type" value="Genomic_DNA"/>
</dbReference>
<feature type="compositionally biased region" description="Low complexity" evidence="1">
    <location>
        <begin position="252"/>
        <end position="268"/>
    </location>
</feature>
<organism evidence="3 4">
    <name type="scientific">Arabidopsis thaliana x Arabidopsis arenosa</name>
    <dbReference type="NCBI Taxonomy" id="1240361"/>
    <lineage>
        <taxon>Eukaryota</taxon>
        <taxon>Viridiplantae</taxon>
        <taxon>Streptophyta</taxon>
        <taxon>Embryophyta</taxon>
        <taxon>Tracheophyta</taxon>
        <taxon>Spermatophyta</taxon>
        <taxon>Magnoliopsida</taxon>
        <taxon>eudicotyledons</taxon>
        <taxon>Gunneridae</taxon>
        <taxon>Pentapetalae</taxon>
        <taxon>rosids</taxon>
        <taxon>malvids</taxon>
        <taxon>Brassicales</taxon>
        <taxon>Brassicaceae</taxon>
        <taxon>Camelineae</taxon>
        <taxon>Arabidopsis</taxon>
    </lineage>
</organism>
<feature type="compositionally biased region" description="Low complexity" evidence="1">
    <location>
        <begin position="943"/>
        <end position="979"/>
    </location>
</feature>
<dbReference type="CDD" id="cd09272">
    <property type="entry name" value="RNase_HI_RT_Ty1"/>
    <property type="match status" value="1"/>
</dbReference>
<evidence type="ECO:0000313" key="4">
    <source>
        <dbReference type="Proteomes" id="UP000694240"/>
    </source>
</evidence>
<dbReference type="Proteomes" id="UP000694240">
    <property type="component" value="Chromosome 9"/>
</dbReference>
<proteinExistence type="predicted"/>
<dbReference type="Pfam" id="PF25597">
    <property type="entry name" value="SH3_retrovirus"/>
    <property type="match status" value="1"/>
</dbReference>
<dbReference type="InterPro" id="IPR025724">
    <property type="entry name" value="GAG-pre-integrase_dom"/>
</dbReference>
<dbReference type="InterPro" id="IPR001584">
    <property type="entry name" value="Integrase_cat-core"/>
</dbReference>
<keyword evidence="4" id="KW-1185">Reference proteome</keyword>
<evidence type="ECO:0000313" key="3">
    <source>
        <dbReference type="EMBL" id="KAG7570487.1"/>
    </source>
</evidence>
<evidence type="ECO:0000256" key="1">
    <source>
        <dbReference type="SAM" id="MobiDB-lite"/>
    </source>
</evidence>
<dbReference type="GO" id="GO:0015074">
    <property type="term" value="P:DNA integration"/>
    <property type="evidence" value="ECO:0007669"/>
    <property type="project" value="InterPro"/>
</dbReference>
<evidence type="ECO:0000259" key="2">
    <source>
        <dbReference type="PROSITE" id="PS50994"/>
    </source>
</evidence>
<feature type="compositionally biased region" description="Low complexity" evidence="1">
    <location>
        <begin position="897"/>
        <end position="915"/>
    </location>
</feature>
<feature type="region of interest" description="Disordered" evidence="1">
    <location>
        <begin position="214"/>
        <end position="273"/>
    </location>
</feature>
<feature type="compositionally biased region" description="Polar residues" evidence="1">
    <location>
        <begin position="841"/>
        <end position="866"/>
    </location>
</feature>
<dbReference type="PROSITE" id="PS50994">
    <property type="entry name" value="INTEGRASE"/>
    <property type="match status" value="1"/>
</dbReference>
<feature type="domain" description="Integrase catalytic" evidence="2">
    <location>
        <begin position="520"/>
        <end position="683"/>
    </location>
</feature>
<accession>A0A8T2AA78</accession>
<dbReference type="Pfam" id="PF13976">
    <property type="entry name" value="gag_pre-integrs"/>
    <property type="match status" value="1"/>
</dbReference>
<feature type="compositionally biased region" description="Low complexity" evidence="1">
    <location>
        <begin position="215"/>
        <end position="244"/>
    </location>
</feature>
<gene>
    <name evidence="3" type="ORF">ISN45_Aa04g030800</name>
</gene>
<feature type="compositionally biased region" description="Low complexity" evidence="1">
    <location>
        <begin position="867"/>
        <end position="882"/>
    </location>
</feature>
<dbReference type="Pfam" id="PF14223">
    <property type="entry name" value="Retrotran_gag_2"/>
    <property type="match status" value="1"/>
</dbReference>
<dbReference type="PANTHER" id="PTHR11439">
    <property type="entry name" value="GAG-POL-RELATED RETROTRANSPOSON"/>
    <property type="match status" value="1"/>
</dbReference>
<reference evidence="3 4" key="1">
    <citation type="submission" date="2020-12" db="EMBL/GenBank/DDBJ databases">
        <title>Concerted genomic and epigenomic changes stabilize Arabidopsis allopolyploids.</title>
        <authorList>
            <person name="Chen Z."/>
        </authorList>
    </citation>
    <scope>NUCLEOTIDE SEQUENCE [LARGE SCALE GENOMIC DNA]</scope>
    <source>
        <strain evidence="3">Allo738</strain>
        <tissue evidence="3">Leaf</tissue>
    </source>
</reference>
<dbReference type="InterPro" id="IPR057670">
    <property type="entry name" value="SH3_retrovirus"/>
</dbReference>